<evidence type="ECO:0000313" key="3">
    <source>
        <dbReference type="Proteomes" id="UP001056426"/>
    </source>
</evidence>
<dbReference type="InterPro" id="IPR011250">
    <property type="entry name" value="OMP/PagP_B-barrel"/>
</dbReference>
<dbReference type="KEGG" id="alkq:M9189_11165"/>
<dbReference type="Proteomes" id="UP001056426">
    <property type="component" value="Chromosome"/>
</dbReference>
<dbReference type="RefSeq" id="WP_250723279.1">
    <property type="nucleotide sequence ID" value="NZ_CP098400.1"/>
</dbReference>
<reference evidence="2" key="2">
    <citation type="submission" date="2022-06" db="EMBL/GenBank/DDBJ databases">
        <title>Xiashengella guii gen. nov. sp. nov., a bacterium isolated form anaerobic digestion tank.</title>
        <authorList>
            <person name="Huang H."/>
        </authorList>
    </citation>
    <scope>NUCLEOTIDE SEQUENCE</scope>
    <source>
        <strain evidence="2">Ai-910</strain>
    </source>
</reference>
<protein>
    <recommendedName>
        <fullName evidence="4">Outer membrane protein beta-barrel domain-containing protein</fullName>
    </recommendedName>
</protein>
<proteinExistence type="predicted"/>
<dbReference type="EMBL" id="CP098400">
    <property type="protein sequence ID" value="URW79414.1"/>
    <property type="molecule type" value="Genomic_DNA"/>
</dbReference>
<keyword evidence="1" id="KW-0732">Signal</keyword>
<organism evidence="2 3">
    <name type="scientific">Xiashengella succiniciproducens</name>
    <dbReference type="NCBI Taxonomy" id="2949635"/>
    <lineage>
        <taxon>Bacteria</taxon>
        <taxon>Pseudomonadati</taxon>
        <taxon>Bacteroidota</taxon>
        <taxon>Bacteroidia</taxon>
        <taxon>Marinilabiliales</taxon>
        <taxon>Marinilabiliaceae</taxon>
        <taxon>Xiashengella</taxon>
    </lineage>
</organism>
<reference evidence="2" key="1">
    <citation type="submission" date="2022-05" db="EMBL/GenBank/DDBJ databases">
        <authorList>
            <person name="Sun X."/>
        </authorList>
    </citation>
    <scope>NUCLEOTIDE SEQUENCE</scope>
    <source>
        <strain evidence="2">Ai-910</strain>
    </source>
</reference>
<feature type="signal peptide" evidence="1">
    <location>
        <begin position="1"/>
        <end position="19"/>
    </location>
</feature>
<evidence type="ECO:0008006" key="4">
    <source>
        <dbReference type="Google" id="ProtNLM"/>
    </source>
</evidence>
<keyword evidence="3" id="KW-1185">Reference proteome</keyword>
<accession>A0A9J6ZPF4</accession>
<evidence type="ECO:0000256" key="1">
    <source>
        <dbReference type="SAM" id="SignalP"/>
    </source>
</evidence>
<name>A0A9J6ZPF4_9BACT</name>
<dbReference type="Gene3D" id="2.40.160.20">
    <property type="match status" value="1"/>
</dbReference>
<gene>
    <name evidence="2" type="ORF">M9189_11165</name>
</gene>
<feature type="chain" id="PRO_5039910272" description="Outer membrane protein beta-barrel domain-containing protein" evidence="1">
    <location>
        <begin position="20"/>
        <end position="221"/>
    </location>
</feature>
<evidence type="ECO:0000313" key="2">
    <source>
        <dbReference type="EMBL" id="URW79414.1"/>
    </source>
</evidence>
<dbReference type="AlphaFoldDB" id="A0A9J6ZPF4"/>
<dbReference type="SUPFAM" id="SSF56925">
    <property type="entry name" value="OMPA-like"/>
    <property type="match status" value="1"/>
</dbReference>
<sequence length="221" mass="24750">MKRLLTLCTVALCTVILSAQVNSRDILYLKNGSIIRGIITEQIPGQTITIKSDDGNAFTYTYDEIDRLEKEKLNKGLKAGNKHFAALGYHMNSGNYGHNLSFDFVQARQFNPFFSLGLGAGTRYYYDVRELHIPVYLDFRVNFVNNIFSPYISTGYGYTLDAKNNFSGVGILISPEIGLTIKTSDKSAFHFGIGTEYQSYDDINDDNNISETLKVTLGFSL</sequence>